<evidence type="ECO:0000313" key="2">
    <source>
        <dbReference type="EMBL" id="AXE82744.1"/>
    </source>
</evidence>
<organism evidence="2 3">
    <name type="scientific">Streptomyces atratus</name>
    <dbReference type="NCBI Taxonomy" id="1893"/>
    <lineage>
        <taxon>Bacteria</taxon>
        <taxon>Bacillati</taxon>
        <taxon>Actinomycetota</taxon>
        <taxon>Actinomycetes</taxon>
        <taxon>Kitasatosporales</taxon>
        <taxon>Streptomycetaceae</taxon>
        <taxon>Streptomyces</taxon>
    </lineage>
</organism>
<dbReference type="EMBL" id="CP027306">
    <property type="protein sequence ID" value="AXE82744.1"/>
    <property type="molecule type" value="Genomic_DNA"/>
</dbReference>
<name>A0A2Z5JR78_STRAR</name>
<evidence type="ECO:0000256" key="1">
    <source>
        <dbReference type="SAM" id="Phobius"/>
    </source>
</evidence>
<dbReference type="InterPro" id="IPR019283">
    <property type="entry name" value="DUF2330"/>
</dbReference>
<keyword evidence="1" id="KW-1133">Transmembrane helix</keyword>
<evidence type="ECO:0000313" key="3">
    <source>
        <dbReference type="Proteomes" id="UP000252698"/>
    </source>
</evidence>
<dbReference type="GeneID" id="95519385"/>
<dbReference type="Pfam" id="PF10092">
    <property type="entry name" value="DUF2330"/>
    <property type="match status" value="1"/>
</dbReference>
<dbReference type="RefSeq" id="WP_114248970.1">
    <property type="nucleotide sequence ID" value="NZ_CP027306.1"/>
</dbReference>
<gene>
    <name evidence="2" type="ORF">C5746_12935</name>
</gene>
<dbReference type="Proteomes" id="UP000252698">
    <property type="component" value="Chromosome"/>
</dbReference>
<dbReference type="AlphaFoldDB" id="A0A2Z5JR78"/>
<keyword evidence="1" id="KW-0472">Membrane</keyword>
<sequence length="364" mass="39357">MLASLQLGSLISPAYACGCGAMVPSRATQVSVDRETSVVDWDGRTEQIVMRLTVRGDAPEAAWIMPVPHRATVELGDPALFSELATLTAPVQATRHYFWPRSDDWPFAGSGNSGDGVGAPSSAAPSVEVVGRERLGPFDVARLAATDPEALQKWLQDNGFELPDRLATALKPYVDQKWEYVAIRLAPRDRNNPLGGDLDPLRLRFASDRLVYPMRLSKLASTPQQLGLYVLAAHRMEPRDAIGGNAPQVTYAGRIDPRSARDGTGALEAVTGGKPVFVTAIEQSFPYPERIDGDHELRAAEADTPYRTMVYTDRLLTVGGVPVWVLSLLGAVLVAAAVVLLVLRVRRHRPVVPPPPVTVPPPLG</sequence>
<proteinExistence type="predicted"/>
<reference evidence="2 3" key="1">
    <citation type="journal article" date="2018" name="Front. Microbiol.">
        <title>Genome Sequencing of Streptomyces atratus SCSIOZH16 and Activation Production of Nocardamine via Metabolic Engineering.</title>
        <authorList>
            <person name="Li Y."/>
            <person name="Zhang C."/>
            <person name="Liu C."/>
            <person name="Ju J."/>
            <person name="Ma J."/>
        </authorList>
    </citation>
    <scope>NUCLEOTIDE SEQUENCE [LARGE SCALE GENOMIC DNA]</scope>
    <source>
        <strain evidence="2 3">SCSIO_ZH16</strain>
    </source>
</reference>
<protein>
    <submittedName>
        <fullName evidence="2">DUF2330 domain-containing protein</fullName>
    </submittedName>
</protein>
<keyword evidence="1" id="KW-0812">Transmembrane</keyword>
<accession>A0A2Z5JR78</accession>
<feature type="transmembrane region" description="Helical" evidence="1">
    <location>
        <begin position="323"/>
        <end position="343"/>
    </location>
</feature>
<dbReference type="KEGG" id="sata:C5746_12935"/>